<keyword evidence="3" id="KW-1185">Reference proteome</keyword>
<sequence>MTAQDSLPLWPDADERLASARQAAAALLDMVGFADAPGDSELHRQGSALLDMLSSPAAPIPAAPWTFGRPPPKKEKQRRGRRPKRAPDLFARRRDDQTQNQNP</sequence>
<dbReference type="AlphaFoldDB" id="A0A841KCI7"/>
<feature type="region of interest" description="Disordered" evidence="1">
    <location>
        <begin position="53"/>
        <end position="103"/>
    </location>
</feature>
<organism evidence="2 3">
    <name type="scientific">Chelatococcus composti</name>
    <dbReference type="NCBI Taxonomy" id="1743235"/>
    <lineage>
        <taxon>Bacteria</taxon>
        <taxon>Pseudomonadati</taxon>
        <taxon>Pseudomonadota</taxon>
        <taxon>Alphaproteobacteria</taxon>
        <taxon>Hyphomicrobiales</taxon>
        <taxon>Chelatococcaceae</taxon>
        <taxon>Chelatococcus</taxon>
    </lineage>
</organism>
<proteinExistence type="predicted"/>
<name>A0A841KCI7_9HYPH</name>
<reference evidence="2 3" key="1">
    <citation type="submission" date="2020-08" db="EMBL/GenBank/DDBJ databases">
        <title>Genomic Encyclopedia of Type Strains, Phase IV (KMG-IV): sequencing the most valuable type-strain genomes for metagenomic binning, comparative biology and taxonomic classification.</title>
        <authorList>
            <person name="Goeker M."/>
        </authorList>
    </citation>
    <scope>NUCLEOTIDE SEQUENCE [LARGE SCALE GENOMIC DNA]</scope>
    <source>
        <strain evidence="2 3">DSM 101465</strain>
    </source>
</reference>
<feature type="compositionally biased region" description="Basic residues" evidence="1">
    <location>
        <begin position="75"/>
        <end position="84"/>
    </location>
</feature>
<dbReference type="RefSeq" id="WP_183332473.1">
    <property type="nucleotide sequence ID" value="NZ_BMHX01000002.1"/>
</dbReference>
<dbReference type="EMBL" id="JACHEH010000002">
    <property type="protein sequence ID" value="MBB6167163.1"/>
    <property type="molecule type" value="Genomic_DNA"/>
</dbReference>
<dbReference type="Proteomes" id="UP000588017">
    <property type="component" value="Unassembled WGS sequence"/>
</dbReference>
<gene>
    <name evidence="2" type="ORF">HNQ73_000781</name>
</gene>
<protein>
    <submittedName>
        <fullName evidence="2">Uncharacterized protein</fullName>
    </submittedName>
</protein>
<feature type="compositionally biased region" description="Basic and acidic residues" evidence="1">
    <location>
        <begin position="85"/>
        <end position="97"/>
    </location>
</feature>
<accession>A0A841KCI7</accession>
<evidence type="ECO:0000313" key="2">
    <source>
        <dbReference type="EMBL" id="MBB6167163.1"/>
    </source>
</evidence>
<comment type="caution">
    <text evidence="2">The sequence shown here is derived from an EMBL/GenBank/DDBJ whole genome shotgun (WGS) entry which is preliminary data.</text>
</comment>
<evidence type="ECO:0000256" key="1">
    <source>
        <dbReference type="SAM" id="MobiDB-lite"/>
    </source>
</evidence>
<evidence type="ECO:0000313" key="3">
    <source>
        <dbReference type="Proteomes" id="UP000588017"/>
    </source>
</evidence>